<comment type="caution">
    <text evidence="9">The sequence shown here is derived from an EMBL/GenBank/DDBJ whole genome shotgun (WGS) entry which is preliminary data.</text>
</comment>
<dbReference type="GO" id="GO:0030145">
    <property type="term" value="F:manganese ion binding"/>
    <property type="evidence" value="ECO:0007669"/>
    <property type="project" value="UniProtKB-UniRule"/>
</dbReference>
<comment type="cofactor">
    <cofactor evidence="8">
        <name>Mg(2+)</name>
        <dbReference type="ChEBI" id="CHEBI:18420"/>
    </cofactor>
    <cofactor evidence="8">
        <name>Mn(2+)</name>
        <dbReference type="ChEBI" id="CHEBI:29035"/>
    </cofactor>
</comment>
<dbReference type="RefSeq" id="WP_184008372.1">
    <property type="nucleotide sequence ID" value="NZ_JACIJS010000001.1"/>
</dbReference>
<feature type="binding site" evidence="8">
    <location>
        <position position="261"/>
    </location>
    <ligand>
        <name>ATP</name>
        <dbReference type="ChEBI" id="CHEBI:30616"/>
    </ligand>
</feature>
<comment type="catalytic activity">
    <reaction evidence="8">
        <text>L-histidyl-[protein] + UTP = N(tele)-(5'-uridylyl)-L-histidyl-[protein] + diphosphate</text>
        <dbReference type="Rhea" id="RHEA:83891"/>
        <dbReference type="Rhea" id="RHEA-COMP:9745"/>
        <dbReference type="Rhea" id="RHEA-COMP:20239"/>
        <dbReference type="ChEBI" id="CHEBI:29979"/>
        <dbReference type="ChEBI" id="CHEBI:33019"/>
        <dbReference type="ChEBI" id="CHEBI:46398"/>
        <dbReference type="ChEBI" id="CHEBI:233474"/>
    </reaction>
</comment>
<comment type="catalytic activity">
    <reaction evidence="8">
        <text>L-tyrosyl-[protein] + ATP = O-(5'-adenylyl)-L-tyrosyl-[protein] + diphosphate</text>
        <dbReference type="Rhea" id="RHEA:54288"/>
        <dbReference type="Rhea" id="RHEA-COMP:10136"/>
        <dbReference type="Rhea" id="RHEA-COMP:13846"/>
        <dbReference type="ChEBI" id="CHEBI:30616"/>
        <dbReference type="ChEBI" id="CHEBI:33019"/>
        <dbReference type="ChEBI" id="CHEBI:46858"/>
        <dbReference type="ChEBI" id="CHEBI:83624"/>
        <dbReference type="EC" id="2.7.7.108"/>
    </reaction>
</comment>
<dbReference type="Proteomes" id="UP000553766">
    <property type="component" value="Unassembled WGS sequence"/>
</dbReference>
<keyword evidence="4 8" id="KW-0479">Metal-binding</keyword>
<feature type="binding site" evidence="8">
    <location>
        <position position="175"/>
    </location>
    <ligand>
        <name>ATP</name>
        <dbReference type="ChEBI" id="CHEBI:30616"/>
    </ligand>
</feature>
<feature type="binding site" evidence="8">
    <location>
        <position position="90"/>
    </location>
    <ligand>
        <name>ATP</name>
        <dbReference type="ChEBI" id="CHEBI:30616"/>
    </ligand>
</feature>
<evidence type="ECO:0000256" key="7">
    <source>
        <dbReference type="ARBA" id="ARBA00022842"/>
    </source>
</evidence>
<feature type="binding site" evidence="8">
    <location>
        <position position="182"/>
    </location>
    <ligand>
        <name>ATP</name>
        <dbReference type="ChEBI" id="CHEBI:30616"/>
    </ligand>
</feature>
<sequence>MNQPIPFDNSYARLPDGFFEHRVPSPSSAPQLIAVNDDLARLLRIDPAFLRSADGLAMLAGNAVADGSEPIAAAYAGHQFGNFVTQLGDGRAILLGEVIGTDGIRRDIQLKGSGRTRWSRGGDGRAAIGPVIREYLVSEAMHALGVPTTRALAAVTTGDAVLREDGPLPGAILARVAQSHLRVGTFEYFAARNDTDALRTLADYAIARHYPDATEADHPYDALLRAVGAAQARLVARWMQLGFIHGVMNTDNCAIGGETIDYGPCAFMDGFDPGKVFSSIDRGGRYAWANQGRIAHWNLSRLAQALLPLLGDGEDGVTRAQAAVDTFPALFEAAHVEGFSAKLGLRPGMTEPIDGVFSLMAEGRVDYTLFFRHLTVLAQGGSAQGLEALFADTSALKEWLPSWQAALSEDAGARMAEVNPIYIPRNHRVEAAIVAAQDGDFSVFERLGRVLAAPYTDRADFTEFEAPPQPEEEVRRTFCGT</sequence>
<dbReference type="PANTHER" id="PTHR32057">
    <property type="entry name" value="PROTEIN ADENYLYLTRANSFERASE SELO, MITOCHONDRIAL"/>
    <property type="match status" value="1"/>
</dbReference>
<evidence type="ECO:0000256" key="4">
    <source>
        <dbReference type="ARBA" id="ARBA00022723"/>
    </source>
</evidence>
<keyword evidence="6 8" id="KW-0067">ATP-binding</keyword>
<dbReference type="EMBL" id="JACIJS010000001">
    <property type="protein sequence ID" value="MBB5514626.1"/>
    <property type="molecule type" value="Genomic_DNA"/>
</dbReference>
<keyword evidence="8" id="KW-0464">Manganese</keyword>
<dbReference type="AlphaFoldDB" id="A0A840WY78"/>
<feature type="binding site" evidence="8">
    <location>
        <position position="123"/>
    </location>
    <ligand>
        <name>ATP</name>
        <dbReference type="ChEBI" id="CHEBI:30616"/>
    </ligand>
</feature>
<keyword evidence="3 8" id="KW-0548">Nucleotidyltransferase</keyword>
<keyword evidence="5 8" id="KW-0547">Nucleotide-binding</keyword>
<evidence type="ECO:0000256" key="5">
    <source>
        <dbReference type="ARBA" id="ARBA00022741"/>
    </source>
</evidence>
<keyword evidence="10" id="KW-1185">Reference proteome</keyword>
<comment type="catalytic activity">
    <reaction evidence="8">
        <text>L-seryl-[protein] + UTP = O-(5'-uridylyl)-L-seryl-[protein] + diphosphate</text>
        <dbReference type="Rhea" id="RHEA:64604"/>
        <dbReference type="Rhea" id="RHEA-COMP:9863"/>
        <dbReference type="Rhea" id="RHEA-COMP:16635"/>
        <dbReference type="ChEBI" id="CHEBI:29999"/>
        <dbReference type="ChEBI" id="CHEBI:33019"/>
        <dbReference type="ChEBI" id="CHEBI:46398"/>
        <dbReference type="ChEBI" id="CHEBI:156051"/>
    </reaction>
</comment>
<comment type="similarity">
    <text evidence="1 8">Belongs to the SELO family.</text>
</comment>
<feature type="binding site" evidence="8">
    <location>
        <position position="252"/>
    </location>
    <ligand>
        <name>Mg(2+)</name>
        <dbReference type="ChEBI" id="CHEBI:18420"/>
    </ligand>
</feature>
<dbReference type="NCBIfam" id="NF000658">
    <property type="entry name" value="PRK00029.1"/>
    <property type="match status" value="1"/>
</dbReference>
<evidence type="ECO:0000256" key="3">
    <source>
        <dbReference type="ARBA" id="ARBA00022695"/>
    </source>
</evidence>
<accession>A0A840WY78</accession>
<feature type="binding site" evidence="8">
    <location>
        <position position="88"/>
    </location>
    <ligand>
        <name>ATP</name>
        <dbReference type="ChEBI" id="CHEBI:30616"/>
    </ligand>
</feature>
<feature type="binding site" evidence="8">
    <location>
        <position position="261"/>
    </location>
    <ligand>
        <name>Mg(2+)</name>
        <dbReference type="ChEBI" id="CHEBI:18420"/>
    </ligand>
</feature>
<feature type="active site" description="Proton acceptor" evidence="8">
    <location>
        <position position="251"/>
    </location>
</feature>
<evidence type="ECO:0000256" key="8">
    <source>
        <dbReference type="HAMAP-Rule" id="MF_00692"/>
    </source>
</evidence>
<evidence type="ECO:0000313" key="9">
    <source>
        <dbReference type="EMBL" id="MBB5514626.1"/>
    </source>
</evidence>
<dbReference type="GO" id="GO:0070733">
    <property type="term" value="F:AMPylase activity"/>
    <property type="evidence" value="ECO:0007669"/>
    <property type="project" value="UniProtKB-EC"/>
</dbReference>
<comment type="function">
    <text evidence="8">Nucleotidyltransferase involved in the post-translational modification of proteins. It can catalyze the addition of adenosine monophosphate (AMP) or uridine monophosphate (UMP) to a protein, resulting in modifications known as AMPylation and UMPylation.</text>
</comment>
<evidence type="ECO:0000256" key="1">
    <source>
        <dbReference type="ARBA" id="ARBA00009747"/>
    </source>
</evidence>
<comment type="catalytic activity">
    <reaction evidence="8">
        <text>L-threonyl-[protein] + ATP = 3-O-(5'-adenylyl)-L-threonyl-[protein] + diphosphate</text>
        <dbReference type="Rhea" id="RHEA:54292"/>
        <dbReference type="Rhea" id="RHEA-COMP:11060"/>
        <dbReference type="Rhea" id="RHEA-COMP:13847"/>
        <dbReference type="ChEBI" id="CHEBI:30013"/>
        <dbReference type="ChEBI" id="CHEBI:30616"/>
        <dbReference type="ChEBI" id="CHEBI:33019"/>
        <dbReference type="ChEBI" id="CHEBI:138113"/>
        <dbReference type="EC" id="2.7.7.108"/>
    </reaction>
</comment>
<dbReference type="EC" id="2.7.7.-" evidence="8"/>
<keyword evidence="2 8" id="KW-0808">Transferase</keyword>
<feature type="binding site" evidence="8">
    <location>
        <position position="111"/>
    </location>
    <ligand>
        <name>ATP</name>
        <dbReference type="ChEBI" id="CHEBI:30616"/>
    </ligand>
</feature>
<dbReference type="Pfam" id="PF02696">
    <property type="entry name" value="SelO"/>
    <property type="match status" value="1"/>
</dbReference>
<dbReference type="GO" id="GO:0005524">
    <property type="term" value="F:ATP binding"/>
    <property type="evidence" value="ECO:0007669"/>
    <property type="project" value="UniProtKB-UniRule"/>
</dbReference>
<reference evidence="9 10" key="1">
    <citation type="submission" date="2020-08" db="EMBL/GenBank/DDBJ databases">
        <title>Genomic Encyclopedia of Type Strains, Phase IV (KMG-IV): sequencing the most valuable type-strain genomes for metagenomic binning, comparative biology and taxonomic classification.</title>
        <authorList>
            <person name="Goeker M."/>
        </authorList>
    </citation>
    <scope>NUCLEOTIDE SEQUENCE [LARGE SCALE GENOMIC DNA]</scope>
    <source>
        <strain evidence="9 10">DSM 103377</strain>
    </source>
</reference>
<comment type="catalytic activity">
    <reaction evidence="8">
        <text>L-seryl-[protein] + ATP = 3-O-(5'-adenylyl)-L-seryl-[protein] + diphosphate</text>
        <dbReference type="Rhea" id="RHEA:58120"/>
        <dbReference type="Rhea" id="RHEA-COMP:9863"/>
        <dbReference type="Rhea" id="RHEA-COMP:15073"/>
        <dbReference type="ChEBI" id="CHEBI:29999"/>
        <dbReference type="ChEBI" id="CHEBI:30616"/>
        <dbReference type="ChEBI" id="CHEBI:33019"/>
        <dbReference type="ChEBI" id="CHEBI:142516"/>
        <dbReference type="EC" id="2.7.7.108"/>
    </reaction>
</comment>
<dbReference type="HAMAP" id="MF_00692">
    <property type="entry name" value="SelO"/>
    <property type="match status" value="1"/>
</dbReference>
<keyword evidence="7 8" id="KW-0460">Magnesium</keyword>
<evidence type="ECO:0000313" key="10">
    <source>
        <dbReference type="Proteomes" id="UP000553766"/>
    </source>
</evidence>
<proteinExistence type="inferred from homology"/>
<dbReference type="GO" id="GO:0000287">
    <property type="term" value="F:magnesium ion binding"/>
    <property type="evidence" value="ECO:0007669"/>
    <property type="project" value="UniProtKB-UniRule"/>
</dbReference>
<evidence type="ECO:0000256" key="6">
    <source>
        <dbReference type="ARBA" id="ARBA00022840"/>
    </source>
</evidence>
<feature type="binding site" evidence="8">
    <location>
        <position position="124"/>
    </location>
    <ligand>
        <name>ATP</name>
        <dbReference type="ChEBI" id="CHEBI:30616"/>
    </ligand>
</feature>
<name>A0A840WY78_9RHOB</name>
<organism evidence="9 10">
    <name type="scientific">Rubricella aquisinus</name>
    <dbReference type="NCBI Taxonomy" id="2028108"/>
    <lineage>
        <taxon>Bacteria</taxon>
        <taxon>Pseudomonadati</taxon>
        <taxon>Pseudomonadota</taxon>
        <taxon>Alphaproteobacteria</taxon>
        <taxon>Rhodobacterales</taxon>
        <taxon>Paracoccaceae</taxon>
        <taxon>Rubricella</taxon>
    </lineage>
</organism>
<protein>
    <recommendedName>
        <fullName evidence="8">Protein nucleotidyltransferase YdiU</fullName>
        <ecNumber evidence="8">2.7.7.-</ecNumber>
    </recommendedName>
    <alternativeName>
        <fullName evidence="8">Protein adenylyltransferase YdiU</fullName>
        <ecNumber evidence="8">2.7.7.108</ecNumber>
    </alternativeName>
    <alternativeName>
        <fullName evidence="8">Protein uridylyltransferase YdiU</fullName>
        <ecNumber evidence="8">2.7.7.-</ecNumber>
    </alternativeName>
</protein>
<dbReference type="PANTHER" id="PTHR32057:SF14">
    <property type="entry name" value="PROTEIN ADENYLYLTRANSFERASE SELO, MITOCHONDRIAL"/>
    <property type="match status" value="1"/>
</dbReference>
<gene>
    <name evidence="8" type="primary">ydiU</name>
    <name evidence="8" type="synonym">selO</name>
    <name evidence="9" type="ORF">FHS89_000624</name>
</gene>
<dbReference type="EC" id="2.7.7.108" evidence="8"/>
<comment type="catalytic activity">
    <reaction evidence="8">
        <text>L-tyrosyl-[protein] + UTP = O-(5'-uridylyl)-L-tyrosyl-[protein] + diphosphate</text>
        <dbReference type="Rhea" id="RHEA:83887"/>
        <dbReference type="Rhea" id="RHEA-COMP:10136"/>
        <dbReference type="Rhea" id="RHEA-COMP:20238"/>
        <dbReference type="ChEBI" id="CHEBI:33019"/>
        <dbReference type="ChEBI" id="CHEBI:46398"/>
        <dbReference type="ChEBI" id="CHEBI:46858"/>
        <dbReference type="ChEBI" id="CHEBI:90602"/>
    </reaction>
</comment>
<feature type="binding site" evidence="8">
    <location>
        <position position="91"/>
    </location>
    <ligand>
        <name>ATP</name>
        <dbReference type="ChEBI" id="CHEBI:30616"/>
    </ligand>
</feature>
<dbReference type="InterPro" id="IPR003846">
    <property type="entry name" value="SelO"/>
</dbReference>
<evidence type="ECO:0000256" key="2">
    <source>
        <dbReference type="ARBA" id="ARBA00022679"/>
    </source>
</evidence>